<sequence length="45" mass="5297">MSKTRFKPDVNTPIWGESSGEKFREVNATKRYQNLEKLVKSLVRK</sequence>
<evidence type="ECO:0000313" key="1">
    <source>
        <dbReference type="EMBL" id="AEB95209.1"/>
    </source>
</evidence>
<dbReference type="KEGG" id="mcn:Mcup_1104"/>
<dbReference type="AlphaFoldDB" id="F4G311"/>
<dbReference type="HOGENOM" id="CLU_3194486_0_0_2"/>
<proteinExistence type="predicted"/>
<accession>F4G311</accession>
<gene>
    <name evidence="1" type="ordered locus">Mcup_1104</name>
</gene>
<dbReference type="EMBL" id="CP002656">
    <property type="protein sequence ID" value="AEB95209.1"/>
    <property type="molecule type" value="Genomic_DNA"/>
</dbReference>
<name>F4G311_METCR</name>
<organism evidence="1 2">
    <name type="scientific">Metallosphaera cuprina (strain Ar-4)</name>
    <dbReference type="NCBI Taxonomy" id="1006006"/>
    <lineage>
        <taxon>Archaea</taxon>
        <taxon>Thermoproteota</taxon>
        <taxon>Thermoprotei</taxon>
        <taxon>Sulfolobales</taxon>
        <taxon>Sulfolobaceae</taxon>
        <taxon>Metallosphaera</taxon>
    </lineage>
</organism>
<reference evidence="1 2" key="1">
    <citation type="journal article" date="2011" name="J. Bacteriol.">
        <title>Complete genome sequence of Metallosphaera cuprina, a metal sulfide-oxidizing archaeon from a hot spring.</title>
        <authorList>
            <person name="Liu L.J."/>
            <person name="You X.Y."/>
            <person name="Zheng H."/>
            <person name="Wang S."/>
            <person name="Jiang C.Y."/>
            <person name="Liu S.J."/>
        </authorList>
    </citation>
    <scope>NUCLEOTIDE SEQUENCE [LARGE SCALE GENOMIC DNA]</scope>
    <source>
        <strain evidence="1 2">Ar-4</strain>
    </source>
</reference>
<protein>
    <submittedName>
        <fullName evidence="1">Uncharacterized protein</fullName>
    </submittedName>
</protein>
<dbReference type="STRING" id="1006006.Mcup_1104"/>
<evidence type="ECO:0000313" key="2">
    <source>
        <dbReference type="Proteomes" id="UP000007812"/>
    </source>
</evidence>
<keyword evidence="2" id="KW-1185">Reference proteome</keyword>
<dbReference type="Proteomes" id="UP000007812">
    <property type="component" value="Chromosome"/>
</dbReference>